<dbReference type="VEuPathDB" id="VectorBase:AFAF017481"/>
<evidence type="ECO:0000313" key="2">
    <source>
        <dbReference type="Proteomes" id="UP000075886"/>
    </source>
</evidence>
<accession>A0A182QV41</accession>
<dbReference type="AlphaFoldDB" id="A0A182QV41"/>
<evidence type="ECO:0000313" key="1">
    <source>
        <dbReference type="EnsemblMetazoa" id="AFAF017481-PA"/>
    </source>
</evidence>
<reference evidence="1" key="2">
    <citation type="submission" date="2020-05" db="UniProtKB">
        <authorList>
            <consortium name="EnsemblMetazoa"/>
        </authorList>
    </citation>
    <scope>IDENTIFICATION</scope>
    <source>
        <strain evidence="1">FAR1</strain>
    </source>
</reference>
<proteinExistence type="predicted"/>
<sequence length="132" mass="13453">MAGKRPIGTNFGLNRTGIIFIIRLFRLLEEVADPEPGPGAGGTLRLRKLHTIKESNAAGSRAVFQGGKSSGDQVSTGAVAVGLAMMVGTSGSTVWLGLETWDSLGLPGVGCPPIAPVAIVLAGGDTDRVVAE</sequence>
<keyword evidence="2" id="KW-1185">Reference proteome</keyword>
<reference evidence="2" key="1">
    <citation type="submission" date="2014-01" db="EMBL/GenBank/DDBJ databases">
        <title>The Genome Sequence of Anopheles farauti FAR1 (V2).</title>
        <authorList>
            <consortium name="The Broad Institute Genomics Platform"/>
            <person name="Neafsey D.E."/>
            <person name="Besansky N."/>
            <person name="Howell P."/>
            <person name="Walton C."/>
            <person name="Young S.K."/>
            <person name="Zeng Q."/>
            <person name="Gargeya S."/>
            <person name="Fitzgerald M."/>
            <person name="Haas B."/>
            <person name="Abouelleil A."/>
            <person name="Allen A.W."/>
            <person name="Alvarado L."/>
            <person name="Arachchi H.M."/>
            <person name="Berlin A.M."/>
            <person name="Chapman S.B."/>
            <person name="Gainer-Dewar J."/>
            <person name="Goldberg J."/>
            <person name="Griggs A."/>
            <person name="Gujja S."/>
            <person name="Hansen M."/>
            <person name="Howarth C."/>
            <person name="Imamovic A."/>
            <person name="Ireland A."/>
            <person name="Larimer J."/>
            <person name="McCowan C."/>
            <person name="Murphy C."/>
            <person name="Pearson M."/>
            <person name="Poon T.W."/>
            <person name="Priest M."/>
            <person name="Roberts A."/>
            <person name="Saif S."/>
            <person name="Shea T."/>
            <person name="Sisk P."/>
            <person name="Sykes S."/>
            <person name="Wortman J."/>
            <person name="Nusbaum C."/>
            <person name="Birren B."/>
        </authorList>
    </citation>
    <scope>NUCLEOTIDE SEQUENCE [LARGE SCALE GENOMIC DNA]</scope>
    <source>
        <strain evidence="2">FAR1</strain>
    </source>
</reference>
<dbReference type="EMBL" id="AXCN02001803">
    <property type="status" value="NOT_ANNOTATED_CDS"/>
    <property type="molecule type" value="Genomic_DNA"/>
</dbReference>
<name>A0A182QV41_9DIPT</name>
<organism evidence="1 2">
    <name type="scientific">Anopheles farauti</name>
    <dbReference type="NCBI Taxonomy" id="69004"/>
    <lineage>
        <taxon>Eukaryota</taxon>
        <taxon>Metazoa</taxon>
        <taxon>Ecdysozoa</taxon>
        <taxon>Arthropoda</taxon>
        <taxon>Hexapoda</taxon>
        <taxon>Insecta</taxon>
        <taxon>Pterygota</taxon>
        <taxon>Neoptera</taxon>
        <taxon>Endopterygota</taxon>
        <taxon>Diptera</taxon>
        <taxon>Nematocera</taxon>
        <taxon>Culicoidea</taxon>
        <taxon>Culicidae</taxon>
        <taxon>Anophelinae</taxon>
        <taxon>Anopheles</taxon>
    </lineage>
</organism>
<dbReference type="Proteomes" id="UP000075886">
    <property type="component" value="Unassembled WGS sequence"/>
</dbReference>
<protein>
    <submittedName>
        <fullName evidence="1">Uncharacterized protein</fullName>
    </submittedName>
</protein>
<dbReference type="EnsemblMetazoa" id="AFAF017481-RA">
    <property type="protein sequence ID" value="AFAF017481-PA"/>
    <property type="gene ID" value="AFAF017481"/>
</dbReference>